<evidence type="ECO:0000313" key="1">
    <source>
        <dbReference type="EMBL" id="CAJ61972.1"/>
    </source>
</evidence>
<dbReference type="EMBL" id="CT573213">
    <property type="protein sequence ID" value="CAJ61972.1"/>
    <property type="molecule type" value="Genomic_DNA"/>
</dbReference>
<gene>
    <name evidence="1" type="ordered locus">FRAAL3328</name>
</gene>
<reference evidence="1 2" key="1">
    <citation type="journal article" date="2007" name="Genome Res.">
        <title>Genome characteristics of facultatively symbiotic Frankia sp. strains reflect host range and host plant biogeography.</title>
        <authorList>
            <person name="Normand P."/>
            <person name="Lapierre P."/>
            <person name="Tisa L.S."/>
            <person name="Gogarten J.P."/>
            <person name="Alloisio N."/>
            <person name="Bagnarol E."/>
            <person name="Bassi C.A."/>
            <person name="Berry A.M."/>
            <person name="Bickhart D.M."/>
            <person name="Choisne N."/>
            <person name="Couloux A."/>
            <person name="Cournoyer B."/>
            <person name="Cruveiller S."/>
            <person name="Daubin V."/>
            <person name="Demange N."/>
            <person name="Francino M.P."/>
            <person name="Goltsman E."/>
            <person name="Huang Y."/>
            <person name="Kopp O.R."/>
            <person name="Labarre L."/>
            <person name="Lapidus A."/>
            <person name="Lavire C."/>
            <person name="Marechal J."/>
            <person name="Martinez M."/>
            <person name="Mastronunzio J.E."/>
            <person name="Mullin B.C."/>
            <person name="Niemann J."/>
            <person name="Pujic P."/>
            <person name="Rawnsley T."/>
            <person name="Rouy Z."/>
            <person name="Schenowitz C."/>
            <person name="Sellstedt A."/>
            <person name="Tavares F."/>
            <person name="Tomkins J.P."/>
            <person name="Vallenet D."/>
            <person name="Valverde C."/>
            <person name="Wall L.G."/>
            <person name="Wang Y."/>
            <person name="Medigue C."/>
            <person name="Benson D.R."/>
        </authorList>
    </citation>
    <scope>NUCLEOTIDE SEQUENCE [LARGE SCALE GENOMIC DNA]</scope>
    <source>
        <strain evidence="2">DSM 45986 / CECT 9034 / ACN14a</strain>
    </source>
</reference>
<dbReference type="RefSeq" id="WP_011604475.1">
    <property type="nucleotide sequence ID" value="NC_008278.1"/>
</dbReference>
<sequence>MRILLQPAAQGTPAVRGRYERTILTPVSFADHEDLLSAEDRTALKELFPEGVAPMWGLTPGKGGSNRKKIDAFRAGDAVFFYSGRALFSGGTVAYRFRSPGVARRLWGDDDNGLTWEYMYAISNLHQVRIPFTEVTSVIGWNPKAVLQQAHVITDDDADYLAGLWGLDVPTAGVPEGFFEDSEEPAPSTPFFEGTLEREVIRAQRGEQARLKRHLLIVGADRCALCGRNFPYRFLVAAHIKKRSACAEKERRDLANVGMLACMFGCDSLYEHGFISVDEGGRILVAADAQAVPTLMDYAAAHFTGRTTPWWTPLREPYFAWHRFHTFRMPPPLPGIWL</sequence>
<dbReference type="Proteomes" id="UP000000657">
    <property type="component" value="Chromosome"/>
</dbReference>
<evidence type="ECO:0000313" key="2">
    <source>
        <dbReference type="Proteomes" id="UP000000657"/>
    </source>
</evidence>
<organism evidence="1 2">
    <name type="scientific">Frankia alni (strain DSM 45986 / CECT 9034 / ACN14a)</name>
    <dbReference type="NCBI Taxonomy" id="326424"/>
    <lineage>
        <taxon>Bacteria</taxon>
        <taxon>Bacillati</taxon>
        <taxon>Actinomycetota</taxon>
        <taxon>Actinomycetes</taxon>
        <taxon>Frankiales</taxon>
        <taxon>Frankiaceae</taxon>
        <taxon>Frankia</taxon>
    </lineage>
</organism>
<protein>
    <recommendedName>
        <fullName evidence="3">HNH nuclease domain-containing protein</fullName>
    </recommendedName>
</protein>
<dbReference type="eggNOG" id="COG3440">
    <property type="taxonomic scope" value="Bacteria"/>
</dbReference>
<dbReference type="HOGENOM" id="CLU_053093_0_0_11"/>
<dbReference type="AlphaFoldDB" id="Q0RKI6"/>
<proteinExistence type="predicted"/>
<keyword evidence="2" id="KW-1185">Reference proteome</keyword>
<dbReference type="KEGG" id="fal:FRAAL3328"/>
<name>Q0RKI6_FRAAA</name>
<evidence type="ECO:0008006" key="3">
    <source>
        <dbReference type="Google" id="ProtNLM"/>
    </source>
</evidence>
<accession>Q0RKI6</accession>
<dbReference type="STRING" id="326424.FRAAL3328"/>
<dbReference type="OrthoDB" id="3650427at2"/>